<evidence type="ECO:0000313" key="12">
    <source>
        <dbReference type="Proteomes" id="UP000030853"/>
    </source>
</evidence>
<proteinExistence type="inferred from homology"/>
<evidence type="ECO:0000256" key="4">
    <source>
        <dbReference type="ARBA" id="ARBA00022598"/>
    </source>
</evidence>
<dbReference type="InterPro" id="IPR029062">
    <property type="entry name" value="Class_I_gatase-like"/>
</dbReference>
<evidence type="ECO:0000259" key="10">
    <source>
        <dbReference type="Pfam" id="PF00117"/>
    </source>
</evidence>
<evidence type="ECO:0000313" key="11">
    <source>
        <dbReference type="EMBL" id="KHJ66228.1"/>
    </source>
</evidence>
<keyword evidence="7" id="KW-0315">Glutamine amidotransferase</keyword>
<dbReference type="Gene3D" id="3.40.50.880">
    <property type="match status" value="2"/>
</dbReference>
<dbReference type="PANTHER" id="PTHR11550:SF0">
    <property type="entry name" value="CTP SYNTHASE-RELATED"/>
    <property type="match status" value="1"/>
</dbReference>
<dbReference type="EC" id="6.3.4.2" evidence="3"/>
<evidence type="ECO:0000256" key="2">
    <source>
        <dbReference type="ARBA" id="ARBA00007533"/>
    </source>
</evidence>
<protein>
    <recommendedName>
        <fullName evidence="3">CTP synthase (glutamine hydrolyzing)</fullName>
        <ecNumber evidence="3">6.3.4.2</ecNumber>
    </recommendedName>
</protein>
<dbReference type="Pfam" id="PF00117">
    <property type="entry name" value="GATase"/>
    <property type="match status" value="1"/>
</dbReference>
<name>A0A0B1QZM3_9GAMM</name>
<keyword evidence="5" id="KW-0547">Nucleotide-binding</keyword>
<dbReference type="RefSeq" id="WP_039334877.1">
    <property type="nucleotide sequence ID" value="NZ_JTJJ01000089.1"/>
</dbReference>
<dbReference type="EMBL" id="JTJJ01000089">
    <property type="protein sequence ID" value="KHJ66228.1"/>
    <property type="molecule type" value="Genomic_DNA"/>
</dbReference>
<accession>A0A0B1QZM3</accession>
<dbReference type="GO" id="GO:0003883">
    <property type="term" value="F:CTP synthase activity"/>
    <property type="evidence" value="ECO:0007669"/>
    <property type="project" value="UniProtKB-EC"/>
</dbReference>
<organism evidence="11 12">
    <name type="scientific">Pantoea rodasii</name>
    <dbReference type="NCBI Taxonomy" id="1076549"/>
    <lineage>
        <taxon>Bacteria</taxon>
        <taxon>Pseudomonadati</taxon>
        <taxon>Pseudomonadota</taxon>
        <taxon>Gammaproteobacteria</taxon>
        <taxon>Enterobacterales</taxon>
        <taxon>Erwiniaceae</taxon>
        <taxon>Pantoea</taxon>
    </lineage>
</organism>
<feature type="domain" description="Glutamine amidotransferase" evidence="10">
    <location>
        <begin position="133"/>
        <end position="333"/>
    </location>
</feature>
<evidence type="ECO:0000256" key="5">
    <source>
        <dbReference type="ARBA" id="ARBA00022741"/>
    </source>
</evidence>
<keyword evidence="6" id="KW-0067">ATP-binding</keyword>
<evidence type="ECO:0000256" key="7">
    <source>
        <dbReference type="ARBA" id="ARBA00022962"/>
    </source>
</evidence>
<dbReference type="GO" id="GO:0005524">
    <property type="term" value="F:ATP binding"/>
    <property type="evidence" value="ECO:0007669"/>
    <property type="project" value="UniProtKB-KW"/>
</dbReference>
<evidence type="ECO:0000256" key="6">
    <source>
        <dbReference type="ARBA" id="ARBA00022840"/>
    </source>
</evidence>
<comment type="similarity">
    <text evidence="2">Belongs to the CTP synthase family.</text>
</comment>
<keyword evidence="4" id="KW-0436">Ligase</keyword>
<dbReference type="GO" id="GO:0044210">
    <property type="term" value="P:'de novo' CTP biosynthetic process"/>
    <property type="evidence" value="ECO:0007669"/>
    <property type="project" value="UniProtKB-UniPathway"/>
</dbReference>
<dbReference type="SUPFAM" id="SSF52317">
    <property type="entry name" value="Class I glutamine amidotransferase-like"/>
    <property type="match status" value="1"/>
</dbReference>
<dbReference type="InterPro" id="IPR004468">
    <property type="entry name" value="CTP_synthase"/>
</dbReference>
<dbReference type="AlphaFoldDB" id="A0A0B1QZM3"/>
<reference evidence="11 12" key="1">
    <citation type="submission" date="2014-11" db="EMBL/GenBank/DDBJ databases">
        <title>Genome sequencing of Pantoea rodasii ND03.</title>
        <authorList>
            <person name="Muhamad Yunos N.Y."/>
            <person name="Chan K.-G."/>
        </authorList>
    </citation>
    <scope>NUCLEOTIDE SEQUENCE [LARGE SCALE GENOMIC DNA]</scope>
    <source>
        <strain evidence="11 12">ND03</strain>
    </source>
</reference>
<comment type="caution">
    <text evidence="11">The sequence shown here is derived from an EMBL/GenBank/DDBJ whole genome shotgun (WGS) entry which is preliminary data.</text>
</comment>
<evidence type="ECO:0000256" key="3">
    <source>
        <dbReference type="ARBA" id="ARBA00012291"/>
    </source>
</evidence>
<dbReference type="GO" id="GO:0019856">
    <property type="term" value="P:pyrimidine nucleobase biosynthetic process"/>
    <property type="evidence" value="ECO:0007669"/>
    <property type="project" value="TreeGrafter"/>
</dbReference>
<sequence>MSLLFILDDAPNPAQFGVAASLLANQQSLPLWSLRPSFSNDFPDSHQHVAAAGYCVTSGLYLSDTLQQEVTDVSQLPLQDAVIVLSAADAPRIAHLNGERRASRDLPLPVASALSGERTLRIGLMGRERDQRDSYPANLLSLQSAARQLGVALDIRLLPPAELSADLHELDGLHGVVLPGGSSMAAVLGQIAVAKATLQRAIPTLGLCLGMQSMCTAVVQQAAGCESAMLAEVAPDAPLLSFVRFDDLRHRCGLFAYPADAPFDSMPYNHRYCFNPHLLPQLQAGGIDVTVQTDAIVEAIRSPSHPFWLGVQGHPELMSRPDAPHPLFTAFLKAVISVTA</sequence>
<comment type="catalytic activity">
    <reaction evidence="9">
        <text>UTP + L-glutamine + ATP + H2O = CTP + L-glutamate + ADP + phosphate + 2 H(+)</text>
        <dbReference type="Rhea" id="RHEA:26426"/>
        <dbReference type="ChEBI" id="CHEBI:15377"/>
        <dbReference type="ChEBI" id="CHEBI:15378"/>
        <dbReference type="ChEBI" id="CHEBI:29985"/>
        <dbReference type="ChEBI" id="CHEBI:30616"/>
        <dbReference type="ChEBI" id="CHEBI:37563"/>
        <dbReference type="ChEBI" id="CHEBI:43474"/>
        <dbReference type="ChEBI" id="CHEBI:46398"/>
        <dbReference type="ChEBI" id="CHEBI:58359"/>
        <dbReference type="ChEBI" id="CHEBI:456216"/>
        <dbReference type="EC" id="6.3.4.2"/>
    </reaction>
</comment>
<keyword evidence="8" id="KW-0665">Pyrimidine biosynthesis</keyword>
<dbReference type="GO" id="GO:0042802">
    <property type="term" value="F:identical protein binding"/>
    <property type="evidence" value="ECO:0007669"/>
    <property type="project" value="TreeGrafter"/>
</dbReference>
<gene>
    <name evidence="11" type="ORF">QU24_20275</name>
</gene>
<evidence type="ECO:0000256" key="9">
    <source>
        <dbReference type="ARBA" id="ARBA00047781"/>
    </source>
</evidence>
<dbReference type="Proteomes" id="UP000030853">
    <property type="component" value="Unassembled WGS sequence"/>
</dbReference>
<comment type="pathway">
    <text evidence="1">Pyrimidine metabolism; CTP biosynthesis via de novo pathway; CTP from UDP: step 2/2.</text>
</comment>
<evidence type="ECO:0000256" key="8">
    <source>
        <dbReference type="ARBA" id="ARBA00022975"/>
    </source>
</evidence>
<evidence type="ECO:0000256" key="1">
    <source>
        <dbReference type="ARBA" id="ARBA00005171"/>
    </source>
</evidence>
<dbReference type="UniPathway" id="UPA00159">
    <property type="reaction ID" value="UER00277"/>
</dbReference>
<dbReference type="InterPro" id="IPR017926">
    <property type="entry name" value="GATASE"/>
</dbReference>
<dbReference type="PANTHER" id="PTHR11550">
    <property type="entry name" value="CTP SYNTHASE"/>
    <property type="match status" value="1"/>
</dbReference>
<dbReference type="PROSITE" id="PS51273">
    <property type="entry name" value="GATASE_TYPE_1"/>
    <property type="match status" value="1"/>
</dbReference>